<dbReference type="Pfam" id="PF00023">
    <property type="entry name" value="Ank"/>
    <property type="match status" value="1"/>
</dbReference>
<dbReference type="Proteomes" id="UP000027195">
    <property type="component" value="Unassembled WGS sequence"/>
</dbReference>
<evidence type="ECO:0000256" key="1">
    <source>
        <dbReference type="ARBA" id="ARBA00022737"/>
    </source>
</evidence>
<evidence type="ECO:0000313" key="4">
    <source>
        <dbReference type="EMBL" id="KDQ07841.1"/>
    </source>
</evidence>
<dbReference type="InterPro" id="IPR002110">
    <property type="entry name" value="Ankyrin_rpt"/>
</dbReference>
<accession>A0A067M8F5</accession>
<name>A0A067M8F5_BOTB1</name>
<feature type="repeat" description="ANK" evidence="3">
    <location>
        <begin position="91"/>
        <end position="118"/>
    </location>
</feature>
<organism evidence="4 5">
    <name type="scientific">Botryobasidium botryosum (strain FD-172 SS1)</name>
    <dbReference type="NCBI Taxonomy" id="930990"/>
    <lineage>
        <taxon>Eukaryota</taxon>
        <taxon>Fungi</taxon>
        <taxon>Dikarya</taxon>
        <taxon>Basidiomycota</taxon>
        <taxon>Agaricomycotina</taxon>
        <taxon>Agaricomycetes</taxon>
        <taxon>Cantharellales</taxon>
        <taxon>Botryobasidiaceae</taxon>
        <taxon>Botryobasidium</taxon>
    </lineage>
</organism>
<dbReference type="InParanoid" id="A0A067M8F5"/>
<dbReference type="AlphaFoldDB" id="A0A067M8F5"/>
<sequence>MVNALLQASADVNLQEVGLGHAALHSASKRGLVSTVRFLLASGADQNLRNWCGKTALHIVLGSFSFTLSGSVEVVSALCEAGAAINAKDRYGGTPLHDASQYCPPLITRLLLESGADP</sequence>
<dbReference type="InterPro" id="IPR036770">
    <property type="entry name" value="Ankyrin_rpt-contain_sf"/>
</dbReference>
<proteinExistence type="predicted"/>
<dbReference type="STRING" id="930990.A0A067M8F5"/>
<protein>
    <submittedName>
        <fullName evidence="4">Uncharacterized protein</fullName>
    </submittedName>
</protein>
<evidence type="ECO:0000256" key="3">
    <source>
        <dbReference type="PROSITE-ProRule" id="PRU00023"/>
    </source>
</evidence>
<dbReference type="SUPFAM" id="SSF48403">
    <property type="entry name" value="Ankyrin repeat"/>
    <property type="match status" value="1"/>
</dbReference>
<dbReference type="PROSITE" id="PS50297">
    <property type="entry name" value="ANK_REP_REGION"/>
    <property type="match status" value="2"/>
</dbReference>
<gene>
    <name evidence="4" type="ORF">BOTBODRAFT_119388</name>
</gene>
<dbReference type="EMBL" id="KL198099">
    <property type="protein sequence ID" value="KDQ07841.1"/>
    <property type="molecule type" value="Genomic_DNA"/>
</dbReference>
<evidence type="ECO:0000256" key="2">
    <source>
        <dbReference type="ARBA" id="ARBA00023043"/>
    </source>
</evidence>
<dbReference type="PANTHER" id="PTHR24171">
    <property type="entry name" value="ANKYRIN REPEAT DOMAIN-CONTAINING PROTEIN 39-RELATED"/>
    <property type="match status" value="1"/>
</dbReference>
<keyword evidence="5" id="KW-1185">Reference proteome</keyword>
<dbReference type="Gene3D" id="1.25.40.20">
    <property type="entry name" value="Ankyrin repeat-containing domain"/>
    <property type="match status" value="1"/>
</dbReference>
<dbReference type="PROSITE" id="PS50088">
    <property type="entry name" value="ANK_REPEAT"/>
    <property type="match status" value="2"/>
</dbReference>
<dbReference type="HOGENOM" id="CLU_000134_18_9_1"/>
<dbReference type="Pfam" id="PF12796">
    <property type="entry name" value="Ank_2"/>
    <property type="match status" value="1"/>
</dbReference>
<dbReference type="SMART" id="SM00248">
    <property type="entry name" value="ANK"/>
    <property type="match status" value="3"/>
</dbReference>
<feature type="non-terminal residue" evidence="4">
    <location>
        <position position="118"/>
    </location>
</feature>
<feature type="repeat" description="ANK" evidence="3">
    <location>
        <begin position="19"/>
        <end position="51"/>
    </location>
</feature>
<keyword evidence="2 3" id="KW-0040">ANK repeat</keyword>
<keyword evidence="1" id="KW-0677">Repeat</keyword>
<reference evidence="5" key="1">
    <citation type="journal article" date="2014" name="Proc. Natl. Acad. Sci. U.S.A.">
        <title>Extensive sampling of basidiomycete genomes demonstrates inadequacy of the white-rot/brown-rot paradigm for wood decay fungi.</title>
        <authorList>
            <person name="Riley R."/>
            <person name="Salamov A.A."/>
            <person name="Brown D.W."/>
            <person name="Nagy L.G."/>
            <person name="Floudas D."/>
            <person name="Held B.W."/>
            <person name="Levasseur A."/>
            <person name="Lombard V."/>
            <person name="Morin E."/>
            <person name="Otillar R."/>
            <person name="Lindquist E.A."/>
            <person name="Sun H."/>
            <person name="LaButti K.M."/>
            <person name="Schmutz J."/>
            <person name="Jabbour D."/>
            <person name="Luo H."/>
            <person name="Baker S.E."/>
            <person name="Pisabarro A.G."/>
            <person name="Walton J.D."/>
            <person name="Blanchette R.A."/>
            <person name="Henrissat B."/>
            <person name="Martin F."/>
            <person name="Cullen D."/>
            <person name="Hibbett D.S."/>
            <person name="Grigoriev I.V."/>
        </authorList>
    </citation>
    <scope>NUCLEOTIDE SEQUENCE [LARGE SCALE GENOMIC DNA]</scope>
    <source>
        <strain evidence="5">FD-172 SS1</strain>
    </source>
</reference>
<dbReference type="OrthoDB" id="194358at2759"/>
<evidence type="ECO:0000313" key="5">
    <source>
        <dbReference type="Proteomes" id="UP000027195"/>
    </source>
</evidence>